<comment type="subunit">
    <text evidence="16">The system is composed of three essential subunits: KdpA, KdpB and KdpC.</text>
</comment>
<dbReference type="AlphaFoldDB" id="A0A7H0IET1"/>
<feature type="transmembrane region" description="Helical" evidence="16">
    <location>
        <begin position="642"/>
        <end position="664"/>
    </location>
</feature>
<keyword evidence="2 16" id="KW-0813">Transport</keyword>
<dbReference type="InterPro" id="IPR006391">
    <property type="entry name" value="P-type_ATPase_bsu_IA"/>
</dbReference>
<keyword evidence="20" id="KW-1185">Reference proteome</keyword>
<evidence type="ECO:0000256" key="5">
    <source>
        <dbReference type="ARBA" id="ARBA00022553"/>
    </source>
</evidence>
<feature type="transmembrane region" description="Helical" evidence="16">
    <location>
        <begin position="275"/>
        <end position="299"/>
    </location>
</feature>
<dbReference type="InterPro" id="IPR023298">
    <property type="entry name" value="ATPase_P-typ_TM_dom_sf"/>
</dbReference>
<evidence type="ECO:0000256" key="4">
    <source>
        <dbReference type="ARBA" id="ARBA00022538"/>
    </source>
</evidence>
<dbReference type="KEGG" id="sroi:IAG44_18895"/>
<dbReference type="GO" id="GO:0000287">
    <property type="term" value="F:magnesium ion binding"/>
    <property type="evidence" value="ECO:0007669"/>
    <property type="project" value="UniProtKB-UniRule"/>
</dbReference>
<dbReference type="Gene3D" id="3.40.50.1000">
    <property type="entry name" value="HAD superfamily/HAD-like"/>
    <property type="match status" value="1"/>
</dbReference>
<feature type="transmembrane region" description="Helical" evidence="16">
    <location>
        <begin position="242"/>
        <end position="263"/>
    </location>
</feature>
<keyword evidence="12 16" id="KW-1278">Translocase</keyword>
<comment type="similarity">
    <text evidence="16">Belongs to the cation transport ATPase (P-type) (TC 3.A.3) family. Type IA subfamily.</text>
</comment>
<comment type="catalytic activity">
    <reaction evidence="16">
        <text>K(+)(out) + ATP + H2O = K(+)(in) + ADP + phosphate + H(+)</text>
        <dbReference type="Rhea" id="RHEA:16777"/>
        <dbReference type="ChEBI" id="CHEBI:15377"/>
        <dbReference type="ChEBI" id="CHEBI:15378"/>
        <dbReference type="ChEBI" id="CHEBI:29103"/>
        <dbReference type="ChEBI" id="CHEBI:30616"/>
        <dbReference type="ChEBI" id="CHEBI:43474"/>
        <dbReference type="ChEBI" id="CHEBI:456216"/>
        <dbReference type="EC" id="7.2.2.6"/>
    </reaction>
</comment>
<keyword evidence="15 16" id="KW-0472">Membrane</keyword>
<keyword evidence="8 16" id="KW-0547">Nucleotide-binding</keyword>
<sequence length="711" mass="75402">MTTRTKDHEDAMDQEDAMSTTALAPHQDTPSGRDSGQGRAGTGLFDPKQLLKSLPEAFRKLDPRVMVKSPVMFVVWIGSVLTTVFSFKDPTDWFGWTISGWLWLTVVFANLAEAVAEGRGKAQADTLRKAKIDTVARKVDGTQVPGTELKIGDLVVCEAGDVIPGDGDVVEGVASVDESAITGESAPVIRESGGDRSAVTGGTKVLSDRIVIKITTKPGETFIDRMINLVEGAARQKTPNEIALNILLASLTIVFLLACATLPPFATYAGTHLTMVVLVALLVCLIPTTIGALLSAIGIAGMDRLVQRNVLAMSGRAVEAAGDVSTLLLDKTGTITYGNRRAAEFVPVRGTTEAEVADAAQLSSLADETPEGRSIVVLAKEKYGLRERHQGELSHAEWIAFTAQTRMSGVDLDGRKVRKGATASVVAWVREQGGEVAADTQELTDRISQAGGTPLLVAVEDTHGARVLGVIHLKDVVKDGMRERFEELRRMGIRTVMITGDNPLTAKAIAEEAGVDDFLAEATPEDKMALIKREQAGGKLVAMTGDGTNDAPALAQADVGVAMNTGTSAAKEAGNMVDLDSDPTKLIEIVEIGKQLLITRGALTTFSIANDVAKYFAIIPALFAAVYPGLDKLNIMDLSSPNSAILSAVIFNALIIIALVPLSLKGVRYRPVSADKLLRRNLTVYGLGGLIAPFIGIKLIDLLLSLIPGIG</sequence>
<evidence type="ECO:0000256" key="3">
    <source>
        <dbReference type="ARBA" id="ARBA00022475"/>
    </source>
</evidence>
<feature type="transmembrane region" description="Helical" evidence="16">
    <location>
        <begin position="93"/>
        <end position="112"/>
    </location>
</feature>
<dbReference type="SUPFAM" id="SSF56784">
    <property type="entry name" value="HAD-like"/>
    <property type="match status" value="1"/>
</dbReference>
<dbReference type="SFLD" id="SFLDF00027">
    <property type="entry name" value="p-type_atpase"/>
    <property type="match status" value="1"/>
</dbReference>
<organism evidence="19 20">
    <name type="scientific">Streptomyces roseirectus</name>
    <dbReference type="NCBI Taxonomy" id="2768066"/>
    <lineage>
        <taxon>Bacteria</taxon>
        <taxon>Bacillati</taxon>
        <taxon>Actinomycetota</taxon>
        <taxon>Actinomycetes</taxon>
        <taxon>Kitasatosporales</taxon>
        <taxon>Streptomycetaceae</taxon>
        <taxon>Streptomyces</taxon>
    </lineage>
</organism>
<keyword evidence="5 16" id="KW-0597">Phosphoprotein</keyword>
<evidence type="ECO:0000256" key="16">
    <source>
        <dbReference type="HAMAP-Rule" id="MF_00285"/>
    </source>
</evidence>
<dbReference type="PRINTS" id="PR00119">
    <property type="entry name" value="CATATPASE"/>
</dbReference>
<keyword evidence="7 16" id="KW-0479">Metal-binding</keyword>
<evidence type="ECO:0000256" key="14">
    <source>
        <dbReference type="ARBA" id="ARBA00023065"/>
    </source>
</evidence>
<dbReference type="InterPro" id="IPR059000">
    <property type="entry name" value="ATPase_P-type_domA"/>
</dbReference>
<evidence type="ECO:0000256" key="7">
    <source>
        <dbReference type="ARBA" id="ARBA00022723"/>
    </source>
</evidence>
<dbReference type="InterPro" id="IPR001757">
    <property type="entry name" value="P_typ_ATPase"/>
</dbReference>
<dbReference type="Pfam" id="PF00702">
    <property type="entry name" value="Hydrolase"/>
    <property type="match status" value="1"/>
</dbReference>
<evidence type="ECO:0000256" key="11">
    <source>
        <dbReference type="ARBA" id="ARBA00022958"/>
    </source>
</evidence>
<evidence type="ECO:0000256" key="1">
    <source>
        <dbReference type="ARBA" id="ARBA00004651"/>
    </source>
</evidence>
<dbReference type="PANTHER" id="PTHR43743">
    <property type="entry name" value="POTASSIUM-TRANSPORTING ATPASE ATP-BINDING SUBUNIT"/>
    <property type="match status" value="1"/>
</dbReference>
<feature type="compositionally biased region" description="Polar residues" evidence="17">
    <location>
        <begin position="17"/>
        <end position="34"/>
    </location>
</feature>
<protein>
    <recommendedName>
        <fullName evidence="16">Potassium-transporting ATPase ATP-binding subunit</fullName>
        <ecNumber evidence="16">7.2.2.6</ecNumber>
    </recommendedName>
    <alternativeName>
        <fullName evidence="16">ATP phosphohydrolase [potassium-transporting] B chain</fullName>
    </alternativeName>
    <alternativeName>
        <fullName evidence="16">Potassium-binding and translocating subunit B</fullName>
    </alternativeName>
    <alternativeName>
        <fullName evidence="16">Potassium-translocating ATPase B chain</fullName>
    </alternativeName>
</protein>
<feature type="compositionally biased region" description="Basic and acidic residues" evidence="17">
    <location>
        <begin position="1"/>
        <end position="11"/>
    </location>
</feature>
<keyword evidence="11 16" id="KW-0630">Potassium</keyword>
<dbReference type="EC" id="7.2.2.6" evidence="16"/>
<evidence type="ECO:0000256" key="15">
    <source>
        <dbReference type="ARBA" id="ARBA00023136"/>
    </source>
</evidence>
<dbReference type="FunFam" id="2.70.150.10:FF:000033">
    <property type="entry name" value="Potassium-transporting ATPase ATP-binding subunit"/>
    <property type="match status" value="1"/>
</dbReference>
<dbReference type="InterPro" id="IPR023299">
    <property type="entry name" value="ATPase_P-typ_cyto_dom_N"/>
</dbReference>
<dbReference type="Gene3D" id="3.40.1110.10">
    <property type="entry name" value="Calcium-transporting ATPase, cytoplasmic domain N"/>
    <property type="match status" value="1"/>
</dbReference>
<keyword evidence="6 16" id="KW-0812">Transmembrane</keyword>
<dbReference type="SFLD" id="SFLDS00003">
    <property type="entry name" value="Haloacid_Dehalogenase"/>
    <property type="match status" value="1"/>
</dbReference>
<dbReference type="GO" id="GO:0005886">
    <property type="term" value="C:plasma membrane"/>
    <property type="evidence" value="ECO:0007669"/>
    <property type="project" value="UniProtKB-SubCell"/>
</dbReference>
<evidence type="ECO:0000256" key="17">
    <source>
        <dbReference type="SAM" id="MobiDB-lite"/>
    </source>
</evidence>
<feature type="active site" description="4-aspartylphosphate intermediate" evidence="16">
    <location>
        <position position="330"/>
    </location>
</feature>
<evidence type="ECO:0000259" key="18">
    <source>
        <dbReference type="Pfam" id="PF00122"/>
    </source>
</evidence>
<dbReference type="PANTHER" id="PTHR43743:SF1">
    <property type="entry name" value="POTASSIUM-TRANSPORTING ATPASE ATP-BINDING SUBUNIT"/>
    <property type="match status" value="1"/>
</dbReference>
<dbReference type="SUPFAM" id="SSF81665">
    <property type="entry name" value="Calcium ATPase, transmembrane domain M"/>
    <property type="match status" value="1"/>
</dbReference>
<dbReference type="RefSeq" id="WP_187748269.1">
    <property type="nucleotide sequence ID" value="NZ_CP060828.1"/>
</dbReference>
<accession>A0A7H0IET1</accession>
<dbReference type="GO" id="GO:0016887">
    <property type="term" value="F:ATP hydrolysis activity"/>
    <property type="evidence" value="ECO:0007669"/>
    <property type="project" value="InterPro"/>
</dbReference>
<dbReference type="GO" id="GO:0008556">
    <property type="term" value="F:P-type potassium transmembrane transporter activity"/>
    <property type="evidence" value="ECO:0007669"/>
    <property type="project" value="UniProtKB-UniRule"/>
</dbReference>
<feature type="binding site" evidence="16">
    <location>
        <position position="367"/>
    </location>
    <ligand>
        <name>ATP</name>
        <dbReference type="ChEBI" id="CHEBI:30616"/>
    </ligand>
</feature>
<dbReference type="SFLD" id="SFLDG00002">
    <property type="entry name" value="C1.7:_P-type_atpase_like"/>
    <property type="match status" value="1"/>
</dbReference>
<evidence type="ECO:0000256" key="9">
    <source>
        <dbReference type="ARBA" id="ARBA00022840"/>
    </source>
</evidence>
<keyword evidence="13 16" id="KW-1133">Transmembrane helix</keyword>
<comment type="function">
    <text evidence="16">Part of the high-affinity ATP-driven potassium transport (or Kdp) system, which catalyzes the hydrolysis of ATP coupled with the electrogenic transport of potassium into the cytoplasm. This subunit is responsible for energy coupling to the transport system and for the release of the potassium ions to the cytoplasm.</text>
</comment>
<evidence type="ECO:0000256" key="8">
    <source>
        <dbReference type="ARBA" id="ARBA00022741"/>
    </source>
</evidence>
<keyword evidence="10 16" id="KW-0460">Magnesium</keyword>
<evidence type="ECO:0000256" key="10">
    <source>
        <dbReference type="ARBA" id="ARBA00022842"/>
    </source>
</evidence>
<dbReference type="FunFam" id="3.40.1110.10:FF:000007">
    <property type="entry name" value="Potassium-transporting ATPase ATP-binding subunit"/>
    <property type="match status" value="1"/>
</dbReference>
<dbReference type="InterPro" id="IPR023214">
    <property type="entry name" value="HAD_sf"/>
</dbReference>
<feature type="transmembrane region" description="Helical" evidence="16">
    <location>
        <begin position="684"/>
        <end position="707"/>
    </location>
</feature>
<dbReference type="CDD" id="cd02078">
    <property type="entry name" value="P-type_ATPase_K"/>
    <property type="match status" value="1"/>
</dbReference>
<dbReference type="InterPro" id="IPR008250">
    <property type="entry name" value="ATPase_P-typ_transduc_dom_A_sf"/>
</dbReference>
<feature type="binding site" evidence="16">
    <location>
        <position position="546"/>
    </location>
    <ligand>
        <name>Mg(2+)</name>
        <dbReference type="ChEBI" id="CHEBI:18420"/>
    </ligand>
</feature>
<evidence type="ECO:0000256" key="13">
    <source>
        <dbReference type="ARBA" id="ARBA00022989"/>
    </source>
</evidence>
<dbReference type="InterPro" id="IPR044492">
    <property type="entry name" value="P_typ_ATPase_HD_dom"/>
</dbReference>
<dbReference type="GO" id="GO:0005524">
    <property type="term" value="F:ATP binding"/>
    <property type="evidence" value="ECO:0007669"/>
    <property type="project" value="UniProtKB-UniRule"/>
</dbReference>
<dbReference type="InterPro" id="IPR018303">
    <property type="entry name" value="ATPase_P-typ_P_site"/>
</dbReference>
<evidence type="ECO:0000313" key="20">
    <source>
        <dbReference type="Proteomes" id="UP000516052"/>
    </source>
</evidence>
<name>A0A7H0IET1_9ACTN</name>
<keyword evidence="3 16" id="KW-1003">Cell membrane</keyword>
<feature type="binding site" evidence="16">
    <location>
        <position position="419"/>
    </location>
    <ligand>
        <name>ATP</name>
        <dbReference type="ChEBI" id="CHEBI:30616"/>
    </ligand>
</feature>
<evidence type="ECO:0000313" key="19">
    <source>
        <dbReference type="EMBL" id="QNP71297.1"/>
    </source>
</evidence>
<keyword evidence="4 16" id="KW-0633">Potassium transport</keyword>
<dbReference type="Gene3D" id="2.70.150.10">
    <property type="entry name" value="Calcium-transporting ATPase, cytoplasmic transduction domain A"/>
    <property type="match status" value="1"/>
</dbReference>
<dbReference type="NCBIfam" id="TIGR01497">
    <property type="entry name" value="kdpB"/>
    <property type="match status" value="1"/>
</dbReference>
<dbReference type="Proteomes" id="UP000516052">
    <property type="component" value="Chromosome"/>
</dbReference>
<dbReference type="EMBL" id="CP060828">
    <property type="protein sequence ID" value="QNP71297.1"/>
    <property type="molecule type" value="Genomic_DNA"/>
</dbReference>
<feature type="domain" description="P-type ATPase A" evidence="18">
    <location>
        <begin position="137"/>
        <end position="231"/>
    </location>
</feature>
<evidence type="ECO:0000256" key="6">
    <source>
        <dbReference type="ARBA" id="ARBA00022692"/>
    </source>
</evidence>
<dbReference type="InterPro" id="IPR036412">
    <property type="entry name" value="HAD-like_sf"/>
</dbReference>
<feature type="binding site" evidence="16">
    <location>
        <position position="371"/>
    </location>
    <ligand>
        <name>ATP</name>
        <dbReference type="ChEBI" id="CHEBI:30616"/>
    </ligand>
</feature>
<comment type="subcellular location">
    <subcellularLocation>
        <location evidence="1 16">Cell membrane</location>
        <topology evidence="1 16">Multi-pass membrane protein</topology>
    </subcellularLocation>
</comment>
<evidence type="ECO:0000256" key="2">
    <source>
        <dbReference type="ARBA" id="ARBA00022448"/>
    </source>
</evidence>
<gene>
    <name evidence="16 19" type="primary">kdpB</name>
    <name evidence="19" type="ORF">IAG44_18895</name>
</gene>
<dbReference type="NCBIfam" id="TIGR01494">
    <property type="entry name" value="ATPase_P-type"/>
    <property type="match status" value="2"/>
</dbReference>
<dbReference type="Pfam" id="PF00122">
    <property type="entry name" value="E1-E2_ATPase"/>
    <property type="match status" value="1"/>
</dbReference>
<evidence type="ECO:0000256" key="12">
    <source>
        <dbReference type="ARBA" id="ARBA00022967"/>
    </source>
</evidence>
<reference evidence="19 20" key="1">
    <citation type="submission" date="2020-08" db="EMBL/GenBank/DDBJ databases">
        <title>A novel species.</title>
        <authorList>
            <person name="Gao J."/>
        </authorList>
    </citation>
    <scope>NUCLEOTIDE SEQUENCE [LARGE SCALE GENOMIC DNA]</scope>
    <source>
        <strain evidence="19 20">CRXT-G-22</strain>
    </source>
</reference>
<feature type="region of interest" description="Disordered" evidence="17">
    <location>
        <begin position="1"/>
        <end position="45"/>
    </location>
</feature>
<proteinExistence type="inferred from homology"/>
<feature type="transmembrane region" description="Helical" evidence="16">
    <location>
        <begin position="69"/>
        <end position="87"/>
    </location>
</feature>
<keyword evidence="14 16" id="KW-0406">Ion transport</keyword>
<dbReference type="SUPFAM" id="SSF81653">
    <property type="entry name" value="Calcium ATPase, transduction domain A"/>
    <property type="match status" value="1"/>
</dbReference>
<dbReference type="HAMAP" id="MF_00285">
    <property type="entry name" value="KdpB"/>
    <property type="match status" value="1"/>
</dbReference>
<keyword evidence="9 16" id="KW-0067">ATP-binding</keyword>
<dbReference type="PROSITE" id="PS00154">
    <property type="entry name" value="ATPASE_E1_E2"/>
    <property type="match status" value="1"/>
</dbReference>
<feature type="binding site" evidence="16">
    <location>
        <position position="550"/>
    </location>
    <ligand>
        <name>Mg(2+)</name>
        <dbReference type="ChEBI" id="CHEBI:18420"/>
    </ligand>
</feature>
<feature type="binding site" evidence="16">
    <location>
        <begin position="401"/>
        <end position="408"/>
    </location>
    <ligand>
        <name>ATP</name>
        <dbReference type="ChEBI" id="CHEBI:30616"/>
    </ligand>
</feature>
<feature type="transmembrane region" description="Helical" evidence="16">
    <location>
        <begin position="612"/>
        <end position="630"/>
    </location>
</feature>